<evidence type="ECO:0000313" key="2">
    <source>
        <dbReference type="EMBL" id="KAL1864190.1"/>
    </source>
</evidence>
<sequence>MQRTTASRGTLVDWEVRTLWRWAGARSTGQEGGRESRIRDLSQVQPLLFGEKAGNVDDERRPRHQLDLVRRVLADKGLGSPGSGEPQSDPQESREPYAGPRQGRTAK</sequence>
<keyword evidence="3" id="KW-1185">Reference proteome</keyword>
<name>A0ABR3WKK3_9PEZI</name>
<dbReference type="Proteomes" id="UP001586593">
    <property type="component" value="Unassembled WGS sequence"/>
</dbReference>
<dbReference type="EMBL" id="JAZHXJ010000341">
    <property type="protein sequence ID" value="KAL1864190.1"/>
    <property type="molecule type" value="Genomic_DNA"/>
</dbReference>
<protein>
    <submittedName>
        <fullName evidence="2">Uncharacterized protein</fullName>
    </submittedName>
</protein>
<feature type="region of interest" description="Disordered" evidence="1">
    <location>
        <begin position="25"/>
        <end position="44"/>
    </location>
</feature>
<evidence type="ECO:0000256" key="1">
    <source>
        <dbReference type="SAM" id="MobiDB-lite"/>
    </source>
</evidence>
<comment type="caution">
    <text evidence="2">The sequence shown here is derived from an EMBL/GenBank/DDBJ whole genome shotgun (WGS) entry which is preliminary data.</text>
</comment>
<proteinExistence type="predicted"/>
<evidence type="ECO:0000313" key="3">
    <source>
        <dbReference type="Proteomes" id="UP001586593"/>
    </source>
</evidence>
<accession>A0ABR3WKK3</accession>
<gene>
    <name evidence="2" type="ORF">VTK73DRAFT_6081</name>
</gene>
<feature type="region of interest" description="Disordered" evidence="1">
    <location>
        <begin position="72"/>
        <end position="107"/>
    </location>
</feature>
<reference evidence="2 3" key="1">
    <citation type="journal article" date="2024" name="Commun. Biol.">
        <title>Comparative genomic analysis of thermophilic fungi reveals convergent evolutionary adaptations and gene losses.</title>
        <authorList>
            <person name="Steindorff A.S."/>
            <person name="Aguilar-Pontes M.V."/>
            <person name="Robinson A.J."/>
            <person name="Andreopoulos B."/>
            <person name="LaButti K."/>
            <person name="Kuo A."/>
            <person name="Mondo S."/>
            <person name="Riley R."/>
            <person name="Otillar R."/>
            <person name="Haridas S."/>
            <person name="Lipzen A."/>
            <person name="Grimwood J."/>
            <person name="Schmutz J."/>
            <person name="Clum A."/>
            <person name="Reid I.D."/>
            <person name="Moisan M.C."/>
            <person name="Butler G."/>
            <person name="Nguyen T.T.M."/>
            <person name="Dewar K."/>
            <person name="Conant G."/>
            <person name="Drula E."/>
            <person name="Henrissat B."/>
            <person name="Hansel C."/>
            <person name="Singer S."/>
            <person name="Hutchinson M.I."/>
            <person name="de Vries R.P."/>
            <person name="Natvig D.O."/>
            <person name="Powell A.J."/>
            <person name="Tsang A."/>
            <person name="Grigoriev I.V."/>
        </authorList>
    </citation>
    <scope>NUCLEOTIDE SEQUENCE [LARGE SCALE GENOMIC DNA]</scope>
    <source>
        <strain evidence="2 3">ATCC 24622</strain>
    </source>
</reference>
<organism evidence="2 3">
    <name type="scientific">Phialemonium thermophilum</name>
    <dbReference type="NCBI Taxonomy" id="223376"/>
    <lineage>
        <taxon>Eukaryota</taxon>
        <taxon>Fungi</taxon>
        <taxon>Dikarya</taxon>
        <taxon>Ascomycota</taxon>
        <taxon>Pezizomycotina</taxon>
        <taxon>Sordariomycetes</taxon>
        <taxon>Sordariomycetidae</taxon>
        <taxon>Cephalothecales</taxon>
        <taxon>Cephalothecaceae</taxon>
        <taxon>Phialemonium</taxon>
    </lineage>
</organism>